<name>A0A5R8KJ96_9BACT</name>
<dbReference type="OrthoDB" id="199783at2"/>
<keyword evidence="1" id="KW-0472">Membrane</keyword>
<reference evidence="2 3" key="1">
    <citation type="submission" date="2019-05" db="EMBL/GenBank/DDBJ databases">
        <title>Verrucobacter flavum gen. nov., sp. nov. a new member of the family Verrucomicrobiaceae.</title>
        <authorList>
            <person name="Szuroczki S."/>
            <person name="Abbaszade G."/>
            <person name="Szabo A."/>
            <person name="Felfoldi T."/>
            <person name="Schumann P."/>
            <person name="Boka K."/>
            <person name="Keki Z."/>
            <person name="Toumi M."/>
            <person name="Toth E."/>
        </authorList>
    </citation>
    <scope>NUCLEOTIDE SEQUENCE [LARGE SCALE GENOMIC DNA]</scope>
    <source>
        <strain evidence="2 3">MG-N-17</strain>
    </source>
</reference>
<feature type="transmembrane region" description="Helical" evidence="1">
    <location>
        <begin position="74"/>
        <end position="91"/>
    </location>
</feature>
<feature type="transmembrane region" description="Helical" evidence="1">
    <location>
        <begin position="46"/>
        <end position="67"/>
    </location>
</feature>
<dbReference type="RefSeq" id="WP_138084683.1">
    <property type="nucleotide sequence ID" value="NZ_VAUV01000002.1"/>
</dbReference>
<evidence type="ECO:0000313" key="3">
    <source>
        <dbReference type="Proteomes" id="UP000306196"/>
    </source>
</evidence>
<feature type="transmembrane region" description="Helical" evidence="1">
    <location>
        <begin position="150"/>
        <end position="171"/>
    </location>
</feature>
<feature type="transmembrane region" description="Helical" evidence="1">
    <location>
        <begin position="183"/>
        <end position="200"/>
    </location>
</feature>
<evidence type="ECO:0008006" key="4">
    <source>
        <dbReference type="Google" id="ProtNLM"/>
    </source>
</evidence>
<dbReference type="EMBL" id="VAUV01000002">
    <property type="protein sequence ID" value="TLD72327.1"/>
    <property type="molecule type" value="Genomic_DNA"/>
</dbReference>
<dbReference type="AlphaFoldDB" id="A0A5R8KJ96"/>
<gene>
    <name evidence="2" type="ORF">FEM03_02940</name>
</gene>
<keyword evidence="3" id="KW-1185">Reference proteome</keyword>
<protein>
    <recommendedName>
        <fullName evidence="4">HupE/UreJ family protein</fullName>
    </recommendedName>
</protein>
<keyword evidence="1" id="KW-0812">Transmembrane</keyword>
<keyword evidence="1" id="KW-1133">Transmembrane helix</keyword>
<comment type="caution">
    <text evidence="2">The sequence shown here is derived from an EMBL/GenBank/DDBJ whole genome shotgun (WGS) entry which is preliminary data.</text>
</comment>
<evidence type="ECO:0000256" key="1">
    <source>
        <dbReference type="SAM" id="Phobius"/>
    </source>
</evidence>
<dbReference type="Proteomes" id="UP000306196">
    <property type="component" value="Unassembled WGS sequence"/>
</dbReference>
<feature type="transmembrane region" description="Helical" evidence="1">
    <location>
        <begin position="125"/>
        <end position="144"/>
    </location>
</feature>
<proteinExistence type="predicted"/>
<dbReference type="PIRSF" id="PIRSF016919">
    <property type="entry name" value="HupE_UreJ"/>
    <property type="match status" value="1"/>
</dbReference>
<sequence>MMRFWFPLLMLGWVVCVAPVEAHPGHYHPPEEVDEFADAEAFMMGVKHPFTGLDHLLAALAVGALALGMGRQQGAATMGVFFAAMAFGYAAGHVGFALPMLESGMALAVLAAGVLLMLQPGSGVWLKWGVLGLIGFWNGGAHGMEAANAVYGLGLLAGMLSIAVVGILAAVAAGRWSPQVPRLAGAAVAVAGVVLIVSRLG</sequence>
<dbReference type="Pfam" id="PF04955">
    <property type="entry name" value="HupE_UreJ"/>
    <property type="match status" value="1"/>
</dbReference>
<evidence type="ECO:0000313" key="2">
    <source>
        <dbReference type="EMBL" id="TLD72327.1"/>
    </source>
</evidence>
<dbReference type="InterPro" id="IPR007038">
    <property type="entry name" value="HupE_UreJ"/>
</dbReference>
<accession>A0A5R8KJ96</accession>
<organism evidence="2 3">
    <name type="scientific">Phragmitibacter flavus</name>
    <dbReference type="NCBI Taxonomy" id="2576071"/>
    <lineage>
        <taxon>Bacteria</taxon>
        <taxon>Pseudomonadati</taxon>
        <taxon>Verrucomicrobiota</taxon>
        <taxon>Verrucomicrobiia</taxon>
        <taxon>Verrucomicrobiales</taxon>
        <taxon>Verrucomicrobiaceae</taxon>
        <taxon>Phragmitibacter</taxon>
    </lineage>
</organism>